<gene>
    <name evidence="1" type="ORF">TTHERM_001194835</name>
</gene>
<dbReference type="GeneID" id="24441896"/>
<keyword evidence="2" id="KW-1185">Reference proteome</keyword>
<organism evidence="1 2">
    <name type="scientific">Tetrahymena thermophila (strain SB210)</name>
    <dbReference type="NCBI Taxonomy" id="312017"/>
    <lineage>
        <taxon>Eukaryota</taxon>
        <taxon>Sar</taxon>
        <taxon>Alveolata</taxon>
        <taxon>Ciliophora</taxon>
        <taxon>Intramacronucleata</taxon>
        <taxon>Oligohymenophorea</taxon>
        <taxon>Hymenostomatida</taxon>
        <taxon>Tetrahymenina</taxon>
        <taxon>Tetrahymenidae</taxon>
        <taxon>Tetrahymena</taxon>
    </lineage>
</organism>
<reference evidence="2" key="1">
    <citation type="journal article" date="2006" name="PLoS Biol.">
        <title>Macronuclear genome sequence of the ciliate Tetrahymena thermophila, a model eukaryote.</title>
        <authorList>
            <person name="Eisen J.A."/>
            <person name="Coyne R.S."/>
            <person name="Wu M."/>
            <person name="Wu D."/>
            <person name="Thiagarajan M."/>
            <person name="Wortman J.R."/>
            <person name="Badger J.H."/>
            <person name="Ren Q."/>
            <person name="Amedeo P."/>
            <person name="Jones K.M."/>
            <person name="Tallon L.J."/>
            <person name="Delcher A.L."/>
            <person name="Salzberg S.L."/>
            <person name="Silva J.C."/>
            <person name="Haas B.J."/>
            <person name="Majoros W.H."/>
            <person name="Farzad M."/>
            <person name="Carlton J.M."/>
            <person name="Smith R.K. Jr."/>
            <person name="Garg J."/>
            <person name="Pearlman R.E."/>
            <person name="Karrer K.M."/>
            <person name="Sun L."/>
            <person name="Manning G."/>
            <person name="Elde N.C."/>
            <person name="Turkewitz A.P."/>
            <person name="Asai D.J."/>
            <person name="Wilkes D.E."/>
            <person name="Wang Y."/>
            <person name="Cai H."/>
            <person name="Collins K."/>
            <person name="Stewart B.A."/>
            <person name="Lee S.R."/>
            <person name="Wilamowska K."/>
            <person name="Weinberg Z."/>
            <person name="Ruzzo W.L."/>
            <person name="Wloga D."/>
            <person name="Gaertig J."/>
            <person name="Frankel J."/>
            <person name="Tsao C.-C."/>
            <person name="Gorovsky M.A."/>
            <person name="Keeling P.J."/>
            <person name="Waller R.F."/>
            <person name="Patron N.J."/>
            <person name="Cherry J.M."/>
            <person name="Stover N.A."/>
            <person name="Krieger C.J."/>
            <person name="del Toro C."/>
            <person name="Ryder H.F."/>
            <person name="Williamson S.C."/>
            <person name="Barbeau R.A."/>
            <person name="Hamilton E.P."/>
            <person name="Orias E."/>
        </authorList>
    </citation>
    <scope>NUCLEOTIDE SEQUENCE [LARGE SCALE GENOMIC DNA]</scope>
    <source>
        <strain evidence="2">SB210</strain>
    </source>
</reference>
<dbReference type="Proteomes" id="UP000009168">
    <property type="component" value="Unassembled WGS sequence"/>
</dbReference>
<proteinExistence type="predicted"/>
<sequence length="123" mass="14484">MPEQSKIALNFYSYQLQLNKKLTLNTQIKQREVSILRPLSYEPNAIPLRHPAQREVSILRPLSYEPNAIPLRHPARLETYYSEMRTSLLKIQREVSILRPLSYEHNAIPLRYPARLETQNSVM</sequence>
<evidence type="ECO:0000313" key="1">
    <source>
        <dbReference type="EMBL" id="EWS74127.1"/>
    </source>
</evidence>
<dbReference type="EMBL" id="GG662677">
    <property type="protein sequence ID" value="EWS74127.1"/>
    <property type="molecule type" value="Genomic_DNA"/>
</dbReference>
<name>W7X9X6_TETTS</name>
<protein>
    <submittedName>
        <fullName evidence="1">Uncharacterized protein</fullName>
    </submittedName>
</protein>
<accession>W7X9X6</accession>
<dbReference type="InParanoid" id="W7X9X6"/>
<dbReference type="KEGG" id="tet:TTHERM_001194835"/>
<evidence type="ECO:0000313" key="2">
    <source>
        <dbReference type="Proteomes" id="UP000009168"/>
    </source>
</evidence>
<dbReference type="RefSeq" id="XP_012653339.1">
    <property type="nucleotide sequence ID" value="XM_012797885.1"/>
</dbReference>
<dbReference type="AlphaFoldDB" id="W7X9X6"/>